<keyword evidence="1" id="KW-1133">Transmembrane helix</keyword>
<proteinExistence type="predicted"/>
<evidence type="ECO:0000313" key="3">
    <source>
        <dbReference type="Proteomes" id="UP001374535"/>
    </source>
</evidence>
<name>A0AAQ3MSQ7_VIGMU</name>
<dbReference type="Proteomes" id="UP001374535">
    <property type="component" value="Chromosome 9"/>
</dbReference>
<keyword evidence="1" id="KW-0812">Transmembrane</keyword>
<evidence type="ECO:0000256" key="1">
    <source>
        <dbReference type="SAM" id="Phobius"/>
    </source>
</evidence>
<keyword evidence="1" id="KW-0472">Membrane</keyword>
<protein>
    <submittedName>
        <fullName evidence="2">Uncharacterized protein</fullName>
    </submittedName>
</protein>
<evidence type="ECO:0000313" key="2">
    <source>
        <dbReference type="EMBL" id="WVY96662.1"/>
    </source>
</evidence>
<feature type="transmembrane region" description="Helical" evidence="1">
    <location>
        <begin position="338"/>
        <end position="362"/>
    </location>
</feature>
<dbReference type="Pfam" id="PF03140">
    <property type="entry name" value="DUF247"/>
    <property type="match status" value="1"/>
</dbReference>
<dbReference type="EMBL" id="CP144692">
    <property type="protein sequence ID" value="WVY96662.1"/>
    <property type="molecule type" value="Genomic_DNA"/>
</dbReference>
<dbReference type="PANTHER" id="PTHR31549:SF259">
    <property type="match status" value="1"/>
</dbReference>
<organism evidence="2 3">
    <name type="scientific">Vigna mungo</name>
    <name type="common">Black gram</name>
    <name type="synonym">Phaseolus mungo</name>
    <dbReference type="NCBI Taxonomy" id="3915"/>
    <lineage>
        <taxon>Eukaryota</taxon>
        <taxon>Viridiplantae</taxon>
        <taxon>Streptophyta</taxon>
        <taxon>Embryophyta</taxon>
        <taxon>Tracheophyta</taxon>
        <taxon>Spermatophyta</taxon>
        <taxon>Magnoliopsida</taxon>
        <taxon>eudicotyledons</taxon>
        <taxon>Gunneridae</taxon>
        <taxon>Pentapetalae</taxon>
        <taxon>rosids</taxon>
        <taxon>fabids</taxon>
        <taxon>Fabales</taxon>
        <taxon>Fabaceae</taxon>
        <taxon>Papilionoideae</taxon>
        <taxon>50 kb inversion clade</taxon>
        <taxon>NPAAA clade</taxon>
        <taxon>indigoferoid/millettioid clade</taxon>
        <taxon>Phaseoleae</taxon>
        <taxon>Vigna</taxon>
    </lineage>
</organism>
<reference evidence="2 3" key="1">
    <citation type="journal article" date="2023" name="Life. Sci Alliance">
        <title>Evolutionary insights into 3D genome organization and epigenetic landscape of Vigna mungo.</title>
        <authorList>
            <person name="Junaid A."/>
            <person name="Singh B."/>
            <person name="Bhatia S."/>
        </authorList>
    </citation>
    <scope>NUCLEOTIDE SEQUENCE [LARGE SCALE GENOMIC DNA]</scope>
    <source>
        <strain evidence="2">Urdbean</strain>
    </source>
</reference>
<keyword evidence="3" id="KW-1185">Reference proteome</keyword>
<dbReference type="AlphaFoldDB" id="A0AAQ3MSQ7"/>
<dbReference type="InterPro" id="IPR004158">
    <property type="entry name" value="DUF247_pln"/>
</dbReference>
<dbReference type="PANTHER" id="PTHR31549">
    <property type="entry name" value="PROTEIN, PUTATIVE (DUF247)-RELATED-RELATED"/>
    <property type="match status" value="1"/>
</dbReference>
<accession>A0AAQ3MSQ7</accession>
<sequence length="620" mass="70624">MWVSERAENSRDNVEVVINVENKVVGKEDEVCVCRVPKSLISGHPEAFSPHFVGLGPYHHPRFELMTKDLKLAAANRIINYPLNTDLPDVESFYHEDALKSYAHEKDKLIDDIITDGKFVLALLNRSLDAQPQQHTYFLTGKHGMPLVNAFGVELTIDAVIRDVFMLENQIPTRVLHQLDQFTTLHEIQSHHLGAKMLRFCKKYCPLAKPESLSKNAEEHTHLLDLMYHLVAPMPPQTAIPNPDEVDNVVYTEIDPEVGPHPKPDTAMSEMPESVVVSTDKKPPESVVVKVEKPDMRSSKTETKGCCFIFHSICFKILIFFMIIGLILWYLLLLIWRIVFGVLLILYRILAGIVKTVVIVFVKLLSSFLPVSEDMAPVIGYMKAPESKESEQGKVSTMGNILPKKWVDTIRRHFFEEEDERPAVTIQSVTELDGAGFHFKPANSIKDIRFQARKKELFLPVMKLDENSEVIMRNLVAYESLTRPNYLIFTRYIEMMRAIIDTPEDVKLLVQKNIIVTKLNDKVVADLFSGMSTSIRPTETPELEEVIKRVKRRYEDSQWLQKVVKYVSSSWKILTAIAAFSFFVLNTVQTFCSVYDCASYFPSNLGKLSAVSDNGLISYI</sequence>
<gene>
    <name evidence="2" type="ORF">V8G54_028813</name>
</gene>
<feature type="transmembrane region" description="Helical" evidence="1">
    <location>
        <begin position="306"/>
        <end position="332"/>
    </location>
</feature>